<reference evidence="4" key="1">
    <citation type="submission" date="2018-09" db="EMBL/GenBank/DDBJ databases">
        <title>Paracoccus onubensis nov. sp. a moderate halophilic bacterium isolated from Gruta de las Maravillas (Aracena, Spain).</title>
        <authorList>
            <person name="Jurado V."/>
            <person name="Gutierrez-Patricio S."/>
            <person name="Gonzalez-Pimentel J.L."/>
            <person name="Miller A.Z."/>
            <person name="Laiz L."/>
            <person name="Saiz-Jimenez C."/>
        </authorList>
    </citation>
    <scope>NUCLEOTIDE SEQUENCE [LARGE SCALE GENOMIC DNA]</scope>
    <source>
        <strain evidence="4">DSM 26381</strain>
    </source>
</reference>
<feature type="chain" id="PRO_5019561879" description="Serine/threonine protein kinase" evidence="2">
    <location>
        <begin position="28"/>
        <end position="343"/>
    </location>
</feature>
<protein>
    <recommendedName>
        <fullName evidence="5">Serine/threonine protein kinase</fullName>
    </recommendedName>
</protein>
<feature type="region of interest" description="Disordered" evidence="1">
    <location>
        <begin position="60"/>
        <end position="93"/>
    </location>
</feature>
<evidence type="ECO:0000256" key="1">
    <source>
        <dbReference type="SAM" id="MobiDB-lite"/>
    </source>
</evidence>
<evidence type="ECO:0000256" key="2">
    <source>
        <dbReference type="SAM" id="SignalP"/>
    </source>
</evidence>
<dbReference type="EMBL" id="QZEW01000003">
    <property type="protein sequence ID" value="RJL21825.1"/>
    <property type="molecule type" value="Genomic_DNA"/>
</dbReference>
<sequence>MIGAPQARLGWAQAAALSLLLHGAAAAALVWQPDWQRADPIPDAPAQLQLDLSALAATQPDAPTLTPVTTPELAPDPASETLTPESPAPEAPANEATELLTPLLTDPPLALVDTLPEAGSAGAAQPAPDPEPAESGGPADPRIAELFDRIRGRLSESCLLALPALLGEDQIQLGVLAADDRQIAGLMRELTRGLETEITESAVLLDRRQCPALDFARRDPRYPVLGLGLQLEAQDIASGGNLRGRISGGAGLYTTLLLIDDNGVVHDLRRFQIASAGVTRFDVPLARSGAARDTHQLVLAIASPARPETVGTHAGELAEDFFDQLARDIAADARIGIGSVYVR</sequence>
<dbReference type="AlphaFoldDB" id="A0A419AC80"/>
<gene>
    <name evidence="3" type="ORF">D3P05_00990</name>
</gene>
<feature type="signal peptide" evidence="2">
    <location>
        <begin position="1"/>
        <end position="27"/>
    </location>
</feature>
<dbReference type="OrthoDB" id="7864706at2"/>
<accession>A0A419AC80</accession>
<feature type="region of interest" description="Disordered" evidence="1">
    <location>
        <begin position="119"/>
        <end position="141"/>
    </location>
</feature>
<organism evidence="3 4">
    <name type="scientific">Paracoccus siganidrum</name>
    <dbReference type="NCBI Taxonomy" id="1276757"/>
    <lineage>
        <taxon>Bacteria</taxon>
        <taxon>Pseudomonadati</taxon>
        <taxon>Pseudomonadota</taxon>
        <taxon>Alphaproteobacteria</taxon>
        <taxon>Rhodobacterales</taxon>
        <taxon>Paracoccaceae</taxon>
        <taxon>Paracoccus</taxon>
    </lineage>
</organism>
<evidence type="ECO:0008006" key="5">
    <source>
        <dbReference type="Google" id="ProtNLM"/>
    </source>
</evidence>
<evidence type="ECO:0000313" key="4">
    <source>
        <dbReference type="Proteomes" id="UP000283587"/>
    </source>
</evidence>
<proteinExistence type="predicted"/>
<dbReference type="Proteomes" id="UP000283587">
    <property type="component" value="Unassembled WGS sequence"/>
</dbReference>
<keyword evidence="2" id="KW-0732">Signal</keyword>
<comment type="caution">
    <text evidence="3">The sequence shown here is derived from an EMBL/GenBank/DDBJ whole genome shotgun (WGS) entry which is preliminary data.</text>
</comment>
<name>A0A419AC80_9RHOB</name>
<keyword evidence="4" id="KW-1185">Reference proteome</keyword>
<dbReference type="RefSeq" id="WP_119896327.1">
    <property type="nucleotide sequence ID" value="NZ_QNRC01000006.1"/>
</dbReference>
<evidence type="ECO:0000313" key="3">
    <source>
        <dbReference type="EMBL" id="RJL21825.1"/>
    </source>
</evidence>